<gene>
    <name evidence="2" type="ORF">CYLTODRAFT_424288</name>
    <name evidence="1" type="ORF">CYLTODRAFT_425919</name>
</gene>
<evidence type="ECO:0000313" key="3">
    <source>
        <dbReference type="Proteomes" id="UP000054007"/>
    </source>
</evidence>
<dbReference type="Proteomes" id="UP000054007">
    <property type="component" value="Unassembled WGS sequence"/>
</dbReference>
<proteinExistence type="predicted"/>
<organism evidence="1 3">
    <name type="scientific">Cylindrobasidium torrendii FP15055 ss-10</name>
    <dbReference type="NCBI Taxonomy" id="1314674"/>
    <lineage>
        <taxon>Eukaryota</taxon>
        <taxon>Fungi</taxon>
        <taxon>Dikarya</taxon>
        <taxon>Basidiomycota</taxon>
        <taxon>Agaricomycotina</taxon>
        <taxon>Agaricomycetes</taxon>
        <taxon>Agaricomycetidae</taxon>
        <taxon>Agaricales</taxon>
        <taxon>Marasmiineae</taxon>
        <taxon>Physalacriaceae</taxon>
        <taxon>Cylindrobasidium</taxon>
    </lineage>
</organism>
<keyword evidence="3" id="KW-1185">Reference proteome</keyword>
<name>A0A0D7B0G2_9AGAR</name>
<accession>A0A0D7B0G2</accession>
<protein>
    <submittedName>
        <fullName evidence="1">Uncharacterized protein</fullName>
    </submittedName>
</protein>
<dbReference type="EMBL" id="KN880682">
    <property type="protein sequence ID" value="KIY63634.1"/>
    <property type="molecule type" value="Genomic_DNA"/>
</dbReference>
<reference evidence="1 3" key="1">
    <citation type="journal article" date="2015" name="Fungal Genet. Biol.">
        <title>Evolution of novel wood decay mechanisms in Agaricales revealed by the genome sequences of Fistulina hepatica and Cylindrobasidium torrendii.</title>
        <authorList>
            <person name="Floudas D."/>
            <person name="Held B.W."/>
            <person name="Riley R."/>
            <person name="Nagy L.G."/>
            <person name="Koehler G."/>
            <person name="Ransdell A.S."/>
            <person name="Younus H."/>
            <person name="Chow J."/>
            <person name="Chiniquy J."/>
            <person name="Lipzen A."/>
            <person name="Tritt A."/>
            <person name="Sun H."/>
            <person name="Haridas S."/>
            <person name="LaButti K."/>
            <person name="Ohm R.A."/>
            <person name="Kues U."/>
            <person name="Blanchette R.A."/>
            <person name="Grigoriev I.V."/>
            <person name="Minto R.E."/>
            <person name="Hibbett D.S."/>
        </authorList>
    </citation>
    <scope>NUCLEOTIDE SEQUENCE [LARGE SCALE GENOMIC DNA]</scope>
    <source>
        <strain evidence="1 3">FP15055 ss-10</strain>
    </source>
</reference>
<evidence type="ECO:0000313" key="2">
    <source>
        <dbReference type="EMBL" id="KIY65526.1"/>
    </source>
</evidence>
<evidence type="ECO:0000313" key="1">
    <source>
        <dbReference type="EMBL" id="KIY63634.1"/>
    </source>
</evidence>
<sequence>MFLHHFFLHGKAVSQQAMSAARTRNLAEERAHRVGMRLRTNGLEPDRTVWDSHLWTTH</sequence>
<dbReference type="AlphaFoldDB" id="A0A0D7B0G2"/>
<dbReference type="EMBL" id="KN880587">
    <property type="protein sequence ID" value="KIY65526.1"/>
    <property type="molecule type" value="Genomic_DNA"/>
</dbReference>